<evidence type="ECO:0000256" key="5">
    <source>
        <dbReference type="ARBA" id="ARBA00022676"/>
    </source>
</evidence>
<evidence type="ECO:0000256" key="4">
    <source>
        <dbReference type="ARBA" id="ARBA00010281"/>
    </source>
</evidence>
<comment type="catalytic activity">
    <reaction evidence="1 8">
        <text>[(1-&gt;4)-alpha-D-glucosyl](n) + ADP-alpha-D-glucose = [(1-&gt;4)-alpha-D-glucosyl](n+1) + ADP + H(+)</text>
        <dbReference type="Rhea" id="RHEA:18189"/>
        <dbReference type="Rhea" id="RHEA-COMP:9584"/>
        <dbReference type="Rhea" id="RHEA-COMP:9587"/>
        <dbReference type="ChEBI" id="CHEBI:15378"/>
        <dbReference type="ChEBI" id="CHEBI:15444"/>
        <dbReference type="ChEBI" id="CHEBI:57498"/>
        <dbReference type="ChEBI" id="CHEBI:456216"/>
        <dbReference type="EC" id="2.4.1.21"/>
    </reaction>
</comment>
<evidence type="ECO:0000259" key="9">
    <source>
        <dbReference type="Pfam" id="PF00534"/>
    </source>
</evidence>
<evidence type="ECO:0000256" key="8">
    <source>
        <dbReference type="HAMAP-Rule" id="MF_00484"/>
    </source>
</evidence>
<dbReference type="EMBL" id="JACTVA010000058">
    <property type="protein sequence ID" value="MBC9209516.1"/>
    <property type="molecule type" value="Genomic_DNA"/>
</dbReference>
<dbReference type="PANTHER" id="PTHR45825:SF11">
    <property type="entry name" value="ALPHA AMYLASE DOMAIN-CONTAINING PROTEIN"/>
    <property type="match status" value="1"/>
</dbReference>
<dbReference type="Proteomes" id="UP000626026">
    <property type="component" value="Unassembled WGS sequence"/>
</dbReference>
<evidence type="ECO:0000313" key="11">
    <source>
        <dbReference type="EMBL" id="MBC9209516.1"/>
    </source>
</evidence>
<keyword evidence="12" id="KW-1185">Reference proteome</keyword>
<proteinExistence type="inferred from homology"/>
<feature type="domain" description="Glycosyl transferase family 1" evidence="9">
    <location>
        <begin position="297"/>
        <end position="445"/>
    </location>
</feature>
<dbReference type="Pfam" id="PF00534">
    <property type="entry name" value="Glycos_transf_1"/>
    <property type="match status" value="1"/>
</dbReference>
<sequence length="486" mass="50503">MSLSALSVASEVYPLIKTGGLADVAGALPGALAAEGVATRVLLPGYPAVLAALRGAEAVLDLNPLFGGAARLLAGQAAGLDLFVLDAPHLYDRPGNPYSGPDGADWPDNPQRFAALAQVAARLGQGALPGFLPDVVHAHDWQAGLAPAYLHYAAVQSSTRRPGTVMTVHNLAFQGQCDRAWLPTLGLPPESWAIDGVESYGGIGFLKAGLQLADRVTTVSPTYAAEIRTPAGGMGLDGLLRFRGAAVSGILNGIDTTVWNPADDAHLPAPYSADALAGRQASRQALRSRLGLIDDDSGPVVGIVSRLSWQKGMDTVLQALPALLRHGMRLAVLGAGDRDLQDGFARAAAANPGRVGLHLGYDEGLAHLIQAGCDALLVPSRFEPCGLTQLCALRYGALPVVTRVGGLADTVIDANEMALAAGAGTGLQFTTATPDALEAALDRLAVLWRDQAAWRRVQHNGMTSDVSWAGPARRYAALYREAAGLV</sequence>
<accession>A0ABR7RTJ1</accession>
<dbReference type="Gene3D" id="3.40.50.2000">
    <property type="entry name" value="Glycogen Phosphorylase B"/>
    <property type="match status" value="2"/>
</dbReference>
<reference evidence="11 12" key="1">
    <citation type="journal article" date="2013" name="Int. J. Syst. Evol. Microbiol.">
        <title>Roseomonas aerophila sp. nov., isolated from air.</title>
        <authorList>
            <person name="Kim S.J."/>
            <person name="Weon H.Y."/>
            <person name="Ahn J.H."/>
            <person name="Hong S.B."/>
            <person name="Seok S.J."/>
            <person name="Whang K.S."/>
            <person name="Kwon S.W."/>
        </authorList>
    </citation>
    <scope>NUCLEOTIDE SEQUENCE [LARGE SCALE GENOMIC DNA]</scope>
    <source>
        <strain evidence="11 12">NBRC 108923</strain>
    </source>
</reference>
<comment type="function">
    <text evidence="2 8">Synthesizes alpha-1,4-glucan chains using ADP-glucose.</text>
</comment>
<dbReference type="NCBIfam" id="NF001899">
    <property type="entry name" value="PRK00654.1-2"/>
    <property type="match status" value="1"/>
</dbReference>
<evidence type="ECO:0000256" key="1">
    <source>
        <dbReference type="ARBA" id="ARBA00001478"/>
    </source>
</evidence>
<comment type="pathway">
    <text evidence="3 8">Glycan biosynthesis; glycogen biosynthesis.</text>
</comment>
<keyword evidence="5 8" id="KW-0328">Glycosyltransferase</keyword>
<comment type="similarity">
    <text evidence="4 8">Belongs to the glycosyltransferase 1 family. Bacterial/plant glycogen synthase subfamily.</text>
</comment>
<dbReference type="InterPro" id="IPR013534">
    <property type="entry name" value="Starch_synth_cat_dom"/>
</dbReference>
<dbReference type="PANTHER" id="PTHR45825">
    <property type="entry name" value="GRANULE-BOUND STARCH SYNTHASE 1, CHLOROPLASTIC/AMYLOPLASTIC"/>
    <property type="match status" value="1"/>
</dbReference>
<gene>
    <name evidence="8 11" type="primary">glgA</name>
    <name evidence="11" type="ORF">IBL26_21910</name>
</gene>
<keyword evidence="7 8" id="KW-0320">Glycogen biosynthesis</keyword>
<dbReference type="HAMAP" id="MF_00484">
    <property type="entry name" value="Glycogen_synth"/>
    <property type="match status" value="1"/>
</dbReference>
<dbReference type="NCBIfam" id="NF010699">
    <property type="entry name" value="PRK14099.1"/>
    <property type="match status" value="1"/>
</dbReference>
<evidence type="ECO:0000256" key="2">
    <source>
        <dbReference type="ARBA" id="ARBA00002764"/>
    </source>
</evidence>
<dbReference type="SUPFAM" id="SSF53756">
    <property type="entry name" value="UDP-Glycosyltransferase/glycogen phosphorylase"/>
    <property type="match status" value="1"/>
</dbReference>
<feature type="domain" description="Starch synthase catalytic" evidence="10">
    <location>
        <begin position="6"/>
        <end position="241"/>
    </location>
</feature>
<dbReference type="Pfam" id="PF08323">
    <property type="entry name" value="Glyco_transf_5"/>
    <property type="match status" value="1"/>
</dbReference>
<evidence type="ECO:0000259" key="10">
    <source>
        <dbReference type="Pfam" id="PF08323"/>
    </source>
</evidence>
<protein>
    <recommendedName>
        <fullName evidence="8">Glycogen synthase</fullName>
        <ecNumber evidence="8">2.4.1.21</ecNumber>
    </recommendedName>
    <alternativeName>
        <fullName evidence="8">Starch [bacterial glycogen] synthase</fullName>
    </alternativeName>
</protein>
<evidence type="ECO:0000256" key="7">
    <source>
        <dbReference type="ARBA" id="ARBA00023056"/>
    </source>
</evidence>
<dbReference type="InterPro" id="IPR001296">
    <property type="entry name" value="Glyco_trans_1"/>
</dbReference>
<feature type="binding site" evidence="8">
    <location>
        <position position="17"/>
    </location>
    <ligand>
        <name>ADP-alpha-D-glucose</name>
        <dbReference type="ChEBI" id="CHEBI:57498"/>
    </ligand>
</feature>
<dbReference type="NCBIfam" id="TIGR02095">
    <property type="entry name" value="glgA"/>
    <property type="match status" value="1"/>
</dbReference>
<evidence type="ECO:0000256" key="3">
    <source>
        <dbReference type="ARBA" id="ARBA00004964"/>
    </source>
</evidence>
<evidence type="ECO:0000313" key="12">
    <source>
        <dbReference type="Proteomes" id="UP000626026"/>
    </source>
</evidence>
<dbReference type="InterPro" id="IPR011835">
    <property type="entry name" value="GS/SS"/>
</dbReference>
<comment type="caution">
    <text evidence="11">The sequence shown here is derived from an EMBL/GenBank/DDBJ whole genome shotgun (WGS) entry which is preliminary data.</text>
</comment>
<name>A0ABR7RTJ1_9PROT</name>
<evidence type="ECO:0000256" key="6">
    <source>
        <dbReference type="ARBA" id="ARBA00022679"/>
    </source>
</evidence>
<dbReference type="CDD" id="cd03791">
    <property type="entry name" value="GT5_Glycogen_synthase_DULL1-like"/>
    <property type="match status" value="1"/>
</dbReference>
<dbReference type="EC" id="2.4.1.21" evidence="8"/>
<keyword evidence="6 8" id="KW-0808">Transferase</keyword>
<organism evidence="11 12">
    <name type="scientific">Teichococcus aerophilus</name>
    <dbReference type="NCBI Taxonomy" id="1224513"/>
    <lineage>
        <taxon>Bacteria</taxon>
        <taxon>Pseudomonadati</taxon>
        <taxon>Pseudomonadota</taxon>
        <taxon>Alphaproteobacteria</taxon>
        <taxon>Acetobacterales</taxon>
        <taxon>Roseomonadaceae</taxon>
        <taxon>Roseomonas</taxon>
    </lineage>
</organism>